<evidence type="ECO:0000313" key="4">
    <source>
        <dbReference type="EMBL" id="GAA1068910.1"/>
    </source>
</evidence>
<organism evidence="4 5">
    <name type="scientific">Kitasatospora nipponensis</name>
    <dbReference type="NCBI Taxonomy" id="258049"/>
    <lineage>
        <taxon>Bacteria</taxon>
        <taxon>Bacillati</taxon>
        <taxon>Actinomycetota</taxon>
        <taxon>Actinomycetes</taxon>
        <taxon>Kitasatosporales</taxon>
        <taxon>Streptomycetaceae</taxon>
        <taxon>Kitasatospora</taxon>
    </lineage>
</organism>
<feature type="transmembrane region" description="Helical" evidence="2">
    <location>
        <begin position="280"/>
        <end position="296"/>
    </location>
</feature>
<feature type="transmembrane region" description="Helical" evidence="2">
    <location>
        <begin position="219"/>
        <end position="244"/>
    </location>
</feature>
<feature type="compositionally biased region" description="Pro residues" evidence="1">
    <location>
        <begin position="7"/>
        <end position="22"/>
    </location>
</feature>
<feature type="transmembrane region" description="Helical" evidence="2">
    <location>
        <begin position="151"/>
        <end position="173"/>
    </location>
</feature>
<evidence type="ECO:0000313" key="5">
    <source>
        <dbReference type="Proteomes" id="UP001500037"/>
    </source>
</evidence>
<evidence type="ECO:0000256" key="1">
    <source>
        <dbReference type="SAM" id="MobiDB-lite"/>
    </source>
</evidence>
<dbReference type="PANTHER" id="PTHR23028">
    <property type="entry name" value="ACETYLTRANSFERASE"/>
    <property type="match status" value="1"/>
</dbReference>
<sequence>MPTHQPASPPAASPPAPPPPSSRLPSLTGLRFLAAALVFVYHSSVSGAFTDVGLQQDFATAAGSAGFVGVSFFFVLSGFVLTWSARPGDGVRGFWRRRLVKVYPNHLVTFLAALALLAWNGGSTGLREGAANLLLLHAWVPRYSYMSSVNAVSWSLSVEALFYLGFPLLYRAVAAIRPRLLWWAAGAAALAVPLVVLLAQGLLADQPRWPWGPASFTQIWFVYLFPLARLPEFVLGMLLARIVATGRWIPLGRWPAALLVAGGYLLSLHAPFLYRFEACTVVPLGLLIAAAAHADAQRRPGVLGGRVMVRLGELSFAFYLVHGLVLEYGHRAFGRPASPFGYGPAWRTPVAVAFLAGALGVAVLLAWVLHTVVERPAMRHLAGPRPPAARSTVPSTPVDRAGGEAPEEGQRLLG</sequence>
<feature type="transmembrane region" description="Helical" evidence="2">
    <location>
        <begin position="256"/>
        <end position="274"/>
    </location>
</feature>
<feature type="transmembrane region" description="Helical" evidence="2">
    <location>
        <begin position="61"/>
        <end position="81"/>
    </location>
</feature>
<feature type="transmembrane region" description="Helical" evidence="2">
    <location>
        <begin position="180"/>
        <end position="199"/>
    </location>
</feature>
<comment type="caution">
    <text evidence="4">The sequence shown here is derived from an EMBL/GenBank/DDBJ whole genome shotgun (WGS) entry which is preliminary data.</text>
</comment>
<feature type="transmembrane region" description="Helical" evidence="2">
    <location>
        <begin position="102"/>
        <end position="119"/>
    </location>
</feature>
<dbReference type="Proteomes" id="UP001500037">
    <property type="component" value="Unassembled WGS sequence"/>
</dbReference>
<feature type="transmembrane region" description="Helical" evidence="2">
    <location>
        <begin position="308"/>
        <end position="326"/>
    </location>
</feature>
<keyword evidence="2" id="KW-0472">Membrane</keyword>
<evidence type="ECO:0000259" key="3">
    <source>
        <dbReference type="Pfam" id="PF01757"/>
    </source>
</evidence>
<dbReference type="EMBL" id="BAAALF010000279">
    <property type="protein sequence ID" value="GAA1068910.1"/>
    <property type="molecule type" value="Genomic_DNA"/>
</dbReference>
<feature type="region of interest" description="Disordered" evidence="1">
    <location>
        <begin position="381"/>
        <end position="414"/>
    </location>
</feature>
<dbReference type="PANTHER" id="PTHR23028:SF53">
    <property type="entry name" value="ACYL_TRANSF_3 DOMAIN-CONTAINING PROTEIN"/>
    <property type="match status" value="1"/>
</dbReference>
<name>A0ABN1T786_9ACTN</name>
<dbReference type="InterPro" id="IPR050879">
    <property type="entry name" value="Acyltransferase_3"/>
</dbReference>
<feature type="region of interest" description="Disordered" evidence="1">
    <location>
        <begin position="1"/>
        <end position="22"/>
    </location>
</feature>
<evidence type="ECO:0000256" key="2">
    <source>
        <dbReference type="SAM" id="Phobius"/>
    </source>
</evidence>
<keyword evidence="5" id="KW-1185">Reference proteome</keyword>
<accession>A0ABN1T786</accession>
<reference evidence="4 5" key="1">
    <citation type="journal article" date="2019" name="Int. J. Syst. Evol. Microbiol.">
        <title>The Global Catalogue of Microorganisms (GCM) 10K type strain sequencing project: providing services to taxonomists for standard genome sequencing and annotation.</title>
        <authorList>
            <consortium name="The Broad Institute Genomics Platform"/>
            <consortium name="The Broad Institute Genome Sequencing Center for Infectious Disease"/>
            <person name="Wu L."/>
            <person name="Ma J."/>
        </authorList>
    </citation>
    <scope>NUCLEOTIDE SEQUENCE [LARGE SCALE GENOMIC DNA]</scope>
    <source>
        <strain evidence="4 5">JCM 13004</strain>
    </source>
</reference>
<dbReference type="InterPro" id="IPR002656">
    <property type="entry name" value="Acyl_transf_3_dom"/>
</dbReference>
<protein>
    <recommendedName>
        <fullName evidence="3">Acyltransferase 3 domain-containing protein</fullName>
    </recommendedName>
</protein>
<dbReference type="Pfam" id="PF01757">
    <property type="entry name" value="Acyl_transf_3"/>
    <property type="match status" value="1"/>
</dbReference>
<proteinExistence type="predicted"/>
<gene>
    <name evidence="4" type="ORF">GCM10009665_74360</name>
</gene>
<feature type="domain" description="Acyltransferase 3" evidence="3">
    <location>
        <begin position="26"/>
        <end position="367"/>
    </location>
</feature>
<keyword evidence="2" id="KW-1133">Transmembrane helix</keyword>
<feature type="transmembrane region" description="Helical" evidence="2">
    <location>
        <begin position="346"/>
        <end position="369"/>
    </location>
</feature>
<keyword evidence="2" id="KW-0812">Transmembrane</keyword>